<name>A0A1F6Y3R0_9BACT</name>
<dbReference type="InterPro" id="IPR007184">
    <property type="entry name" value="Mannoside_phosphorylase"/>
</dbReference>
<dbReference type="InterPro" id="IPR023296">
    <property type="entry name" value="Glyco_hydro_beta-prop_sf"/>
</dbReference>
<dbReference type="PANTHER" id="PTHR34106:SF5">
    <property type="entry name" value="GLYCOSIDASE"/>
    <property type="match status" value="1"/>
</dbReference>
<dbReference type="PANTHER" id="PTHR34106">
    <property type="entry name" value="GLYCOSIDASE"/>
    <property type="match status" value="1"/>
</dbReference>
<reference evidence="4 5" key="1">
    <citation type="journal article" date="2016" name="Nat. Commun.">
        <title>Thousands of microbial genomes shed light on interconnected biogeochemical processes in an aquifer system.</title>
        <authorList>
            <person name="Anantharaman K."/>
            <person name="Brown C.T."/>
            <person name="Hug L.A."/>
            <person name="Sharon I."/>
            <person name="Castelle C.J."/>
            <person name="Probst A.J."/>
            <person name="Thomas B.C."/>
            <person name="Singh A."/>
            <person name="Wilkins M.J."/>
            <person name="Karaoz U."/>
            <person name="Brodie E.L."/>
            <person name="Williams K.H."/>
            <person name="Hubbard S.S."/>
            <person name="Banfield J.F."/>
        </authorList>
    </citation>
    <scope>NUCLEOTIDE SEQUENCE [LARGE SCALE GENOMIC DNA]</scope>
</reference>
<protein>
    <recommendedName>
        <fullName evidence="6">Glycosidase</fullName>
    </recommendedName>
</protein>
<keyword evidence="1" id="KW-0328">Glycosyltransferase</keyword>
<dbReference type="GO" id="GO:0016757">
    <property type="term" value="F:glycosyltransferase activity"/>
    <property type="evidence" value="ECO:0007669"/>
    <property type="project" value="UniProtKB-KW"/>
</dbReference>
<dbReference type="CDD" id="cd18614">
    <property type="entry name" value="GH130"/>
    <property type="match status" value="1"/>
</dbReference>
<dbReference type="AlphaFoldDB" id="A0A1F6Y3R0"/>
<comment type="similarity">
    <text evidence="3">Belongs to the glycosyl hydrolase 130 family.</text>
</comment>
<dbReference type="Gene3D" id="2.115.10.20">
    <property type="entry name" value="Glycosyl hydrolase domain, family 43"/>
    <property type="match status" value="1"/>
</dbReference>
<evidence type="ECO:0000256" key="1">
    <source>
        <dbReference type="ARBA" id="ARBA00022676"/>
    </source>
</evidence>
<dbReference type="Proteomes" id="UP000177693">
    <property type="component" value="Unassembled WGS sequence"/>
</dbReference>
<evidence type="ECO:0000313" key="5">
    <source>
        <dbReference type="Proteomes" id="UP000177693"/>
    </source>
</evidence>
<evidence type="ECO:0000313" key="4">
    <source>
        <dbReference type="EMBL" id="OGJ01017.1"/>
    </source>
</evidence>
<dbReference type="SUPFAM" id="SSF75005">
    <property type="entry name" value="Arabinanase/levansucrase/invertase"/>
    <property type="match status" value="1"/>
</dbReference>
<organism evidence="4 5">
    <name type="scientific">Candidatus Nomurabacteria bacterium RIFCSPLOWO2_02_FULL_40_67</name>
    <dbReference type="NCBI Taxonomy" id="1801787"/>
    <lineage>
        <taxon>Bacteria</taxon>
        <taxon>Candidatus Nomuraibacteriota</taxon>
    </lineage>
</organism>
<comment type="caution">
    <text evidence="4">The sequence shown here is derived from an EMBL/GenBank/DDBJ whole genome shotgun (WGS) entry which is preliminary data.</text>
</comment>
<keyword evidence="2" id="KW-0808">Transferase</keyword>
<evidence type="ECO:0008006" key="6">
    <source>
        <dbReference type="Google" id="ProtNLM"/>
    </source>
</evidence>
<dbReference type="Pfam" id="PF04041">
    <property type="entry name" value="Glyco_hydro_130"/>
    <property type="match status" value="1"/>
</dbReference>
<evidence type="ECO:0000256" key="2">
    <source>
        <dbReference type="ARBA" id="ARBA00022679"/>
    </source>
</evidence>
<gene>
    <name evidence="4" type="ORF">A3I23_01785</name>
</gene>
<sequence length="379" mass="42946">MKTNMAALKKKKKIIKRKIPKTVKRKTVVKKIAVKKKKTSVLNLKRSNKNPIITPTSGRSWESKASFNPTAIFHDGKVHIIYRAIGDSDNSVLGYAQSTDGVSFDQNFKELAYSHANAQSFSKTEPQINYLSGGGWGGGCEDPRLTLLGDQVYMIYTAFDGWGSVRMALTSISLDDFISKRFNWKKPVLISPPSEIHKNWALFPEKIRKGGKEKYAILHAISPKIMIDYFDSLNELDGNKYIYSVHQGSRLWESRDKLTRGIGPSPIKTKYGWLVLYHKMEKHETHRYKLWAMLLDSKDPTKILHDSEQPILEPDEWYENEGYKGGVVYSCGAIVKNGELFVYYGGADKVSCVATADLDKFLKELVHKSGSKLKTKKII</sequence>
<dbReference type="EMBL" id="MFVL01000024">
    <property type="protein sequence ID" value="OGJ01017.1"/>
    <property type="molecule type" value="Genomic_DNA"/>
</dbReference>
<evidence type="ECO:0000256" key="3">
    <source>
        <dbReference type="ARBA" id="ARBA00024356"/>
    </source>
</evidence>
<proteinExistence type="inferred from homology"/>
<accession>A0A1F6Y3R0</accession>